<dbReference type="InterPro" id="IPR018490">
    <property type="entry name" value="cNMP-bd_dom_sf"/>
</dbReference>
<evidence type="ECO:0000259" key="2">
    <source>
        <dbReference type="PROSITE" id="PS50042"/>
    </source>
</evidence>
<evidence type="ECO:0000313" key="4">
    <source>
        <dbReference type="Proteomes" id="UP000321058"/>
    </source>
</evidence>
<evidence type="ECO:0000313" key="3">
    <source>
        <dbReference type="EMBL" id="GEP61913.1"/>
    </source>
</evidence>
<dbReference type="InterPro" id="IPR050397">
    <property type="entry name" value="Env_Response_Regulators"/>
</dbReference>
<accession>A0A512NSJ0</accession>
<dbReference type="PROSITE" id="PS50042">
    <property type="entry name" value="CNMP_BINDING_3"/>
    <property type="match status" value="1"/>
</dbReference>
<dbReference type="EMBL" id="BKAJ01000272">
    <property type="protein sequence ID" value="GEP61913.1"/>
    <property type="molecule type" value="Genomic_DNA"/>
</dbReference>
<protein>
    <recommendedName>
        <fullName evidence="2">Cyclic nucleotide-binding domain-containing protein</fullName>
    </recommendedName>
</protein>
<dbReference type="Proteomes" id="UP000321058">
    <property type="component" value="Unassembled WGS sequence"/>
</dbReference>
<gene>
    <name evidence="3" type="ORF">RSO01_90790</name>
</gene>
<reference evidence="3 4" key="1">
    <citation type="submission" date="2019-07" db="EMBL/GenBank/DDBJ databases">
        <title>Whole genome shotgun sequence of Reyranella soli NBRC 108950.</title>
        <authorList>
            <person name="Hosoyama A."/>
            <person name="Uohara A."/>
            <person name="Ohji S."/>
            <person name="Ichikawa N."/>
        </authorList>
    </citation>
    <scope>NUCLEOTIDE SEQUENCE [LARGE SCALE GENOMIC DNA]</scope>
    <source>
        <strain evidence="3 4">NBRC 108950</strain>
    </source>
</reference>
<comment type="caution">
    <text evidence="3">The sequence shown here is derived from an EMBL/GenBank/DDBJ whole genome shotgun (WGS) entry which is preliminary data.</text>
</comment>
<dbReference type="Pfam" id="PF00027">
    <property type="entry name" value="cNMP_binding"/>
    <property type="match status" value="1"/>
</dbReference>
<dbReference type="GO" id="GO:0003700">
    <property type="term" value="F:DNA-binding transcription factor activity"/>
    <property type="evidence" value="ECO:0007669"/>
    <property type="project" value="TreeGrafter"/>
</dbReference>
<dbReference type="CDD" id="cd00038">
    <property type="entry name" value="CAP_ED"/>
    <property type="match status" value="1"/>
</dbReference>
<name>A0A512NSJ0_9HYPH</name>
<dbReference type="OrthoDB" id="5290098at2"/>
<dbReference type="GO" id="GO:0005829">
    <property type="term" value="C:cytosol"/>
    <property type="evidence" value="ECO:0007669"/>
    <property type="project" value="TreeGrafter"/>
</dbReference>
<dbReference type="InterPro" id="IPR000595">
    <property type="entry name" value="cNMP-bd_dom"/>
</dbReference>
<feature type="domain" description="Cyclic nucleotide-binding" evidence="2">
    <location>
        <begin position="22"/>
        <end position="129"/>
    </location>
</feature>
<dbReference type="PANTHER" id="PTHR24567">
    <property type="entry name" value="CRP FAMILY TRANSCRIPTIONAL REGULATORY PROTEIN"/>
    <property type="match status" value="1"/>
</dbReference>
<dbReference type="InterPro" id="IPR014710">
    <property type="entry name" value="RmlC-like_jellyroll"/>
</dbReference>
<dbReference type="SUPFAM" id="SSF51206">
    <property type="entry name" value="cAMP-binding domain-like"/>
    <property type="match status" value="1"/>
</dbReference>
<evidence type="ECO:0000256" key="1">
    <source>
        <dbReference type="SAM" id="MobiDB-lite"/>
    </source>
</evidence>
<proteinExistence type="predicted"/>
<dbReference type="Gene3D" id="2.60.120.10">
    <property type="entry name" value="Jelly Rolls"/>
    <property type="match status" value="1"/>
</dbReference>
<dbReference type="SMART" id="SM00100">
    <property type="entry name" value="cNMP"/>
    <property type="match status" value="1"/>
</dbReference>
<feature type="region of interest" description="Disordered" evidence="1">
    <location>
        <begin position="1"/>
        <end position="20"/>
    </location>
</feature>
<keyword evidence="4" id="KW-1185">Reference proteome</keyword>
<organism evidence="3 4">
    <name type="scientific">Reyranella soli</name>
    <dbReference type="NCBI Taxonomy" id="1230389"/>
    <lineage>
        <taxon>Bacteria</taxon>
        <taxon>Pseudomonadati</taxon>
        <taxon>Pseudomonadota</taxon>
        <taxon>Alphaproteobacteria</taxon>
        <taxon>Hyphomicrobiales</taxon>
        <taxon>Reyranellaceae</taxon>
        <taxon>Reyranella</taxon>
    </lineage>
</organism>
<dbReference type="PANTHER" id="PTHR24567:SF74">
    <property type="entry name" value="HTH-TYPE TRANSCRIPTIONAL REGULATOR ARCR"/>
    <property type="match status" value="1"/>
</dbReference>
<dbReference type="AlphaFoldDB" id="A0A512NSJ0"/>
<sequence>MKVFPLFPSGRGQSPRNRPSAIDKVGTALVLPADTDVYRQGERAYSLYYLNSGAIAIGARSADGEQNVIAIQGPGTFFGARSLGEEKHNTTATALLESAVVRLSKDAVKKLLRTDPVFARDFALHMMRRAASLEEEQVDHAVNSIEKRLARTLLILASLDTNGDAAPVLARVTEVMLAKILAAEPSKHPRAPAEVPCRRAPWAW</sequence>